<accession>A0A1V4HKI0</accession>
<keyword evidence="9" id="KW-1185">Reference proteome</keyword>
<keyword evidence="3" id="KW-0560">Oxidoreductase</keyword>
<sequence>MSKEKRQMALGAMMYFPAGEHISSWRHPKADAEGLLDFNYYKQIVQTAERGKFDMFFYADELYVWDRFESGVSHSNSIRPEPFSLLSALAVVTEHIGLAATISTTYNEPYHIARKLATLDYLSNGRAAWNIVTSQTDEEARNFGKDKHLDHALRYERAGEFVDVTQGLWDSWEDDALLFDKASGYFADINKLHNLDHQGKDFKVRGPLNISRPPQGHPVLIQAGASEAGKELAAAKAEIVFAPGSTFAPGGMLEDGQRLYEDLKGRMAKYGRERDELKILPGVMPIIGRTEAEAKEQLALIDELTPQQLGLDLLSHYLGQDVSSYPLDEPLPYLPEIAEFNQSKSGLQRIREILQQETLTLRQLYQRITNKRGIAGTPEQIADHLEEWFIHGAADGFNIAFPHLPGSLTDFVDLVIPELQRRGLFRTEYTGKTLRDHLSLQRPANRFTKVRA</sequence>
<dbReference type="PIRSF" id="PIRSF000337">
    <property type="entry name" value="NTA_MOA"/>
    <property type="match status" value="1"/>
</dbReference>
<evidence type="ECO:0000256" key="3">
    <source>
        <dbReference type="ARBA" id="ARBA00023002"/>
    </source>
</evidence>
<dbReference type="InterPro" id="IPR051260">
    <property type="entry name" value="Diverse_substr_monoxygenases"/>
</dbReference>
<organism evidence="8 9">
    <name type="scientific">Paenibacillus ferrarius</name>
    <dbReference type="NCBI Taxonomy" id="1469647"/>
    <lineage>
        <taxon>Bacteria</taxon>
        <taxon>Bacillati</taxon>
        <taxon>Bacillota</taxon>
        <taxon>Bacilli</taxon>
        <taxon>Bacillales</taxon>
        <taxon>Paenibacillaceae</taxon>
        <taxon>Paenibacillus</taxon>
    </lineage>
</organism>
<dbReference type="InterPro" id="IPR011251">
    <property type="entry name" value="Luciferase-like_dom"/>
</dbReference>
<dbReference type="NCBIfam" id="TIGR03860">
    <property type="entry name" value="FMN_nitrolo"/>
    <property type="match status" value="1"/>
</dbReference>
<protein>
    <submittedName>
        <fullName evidence="8">Nitrilotriacetate monooxygenase</fullName>
    </submittedName>
</protein>
<feature type="binding site" evidence="6">
    <location>
        <position position="155"/>
    </location>
    <ligand>
        <name>FMN</name>
        <dbReference type="ChEBI" id="CHEBI:58210"/>
    </ligand>
</feature>
<dbReference type="GO" id="GO:0016705">
    <property type="term" value="F:oxidoreductase activity, acting on paired donors, with incorporation or reduction of molecular oxygen"/>
    <property type="evidence" value="ECO:0007669"/>
    <property type="project" value="InterPro"/>
</dbReference>
<evidence type="ECO:0000259" key="7">
    <source>
        <dbReference type="Pfam" id="PF00296"/>
    </source>
</evidence>
<dbReference type="InterPro" id="IPR036661">
    <property type="entry name" value="Luciferase-like_sf"/>
</dbReference>
<keyword evidence="4 8" id="KW-0503">Monooxygenase</keyword>
<feature type="binding site" evidence="6">
    <location>
        <position position="60"/>
    </location>
    <ligand>
        <name>FMN</name>
        <dbReference type="ChEBI" id="CHEBI:58210"/>
    </ligand>
</feature>
<dbReference type="PANTHER" id="PTHR30011:SF16">
    <property type="entry name" value="C2H2 FINGER DOMAIN TRANSCRIPTION FACTOR (EUROFUNG)-RELATED"/>
    <property type="match status" value="1"/>
</dbReference>
<comment type="similarity">
    <text evidence="5">Belongs to the NtaA/SnaA/DszA monooxygenase family.</text>
</comment>
<feature type="binding site" evidence="6">
    <location>
        <position position="151"/>
    </location>
    <ligand>
        <name>FMN</name>
        <dbReference type="ChEBI" id="CHEBI:58210"/>
    </ligand>
</feature>
<reference evidence="9" key="1">
    <citation type="submission" date="2016-07" db="EMBL/GenBank/DDBJ databases">
        <authorList>
            <person name="Florea S."/>
            <person name="Webb J.S."/>
            <person name="Jaromczyk J."/>
            <person name="Schardl C.L."/>
        </authorList>
    </citation>
    <scope>NUCLEOTIDE SEQUENCE [LARGE SCALE GENOMIC DNA]</scope>
    <source>
        <strain evidence="9">CY1</strain>
    </source>
</reference>
<dbReference type="CDD" id="cd01095">
    <property type="entry name" value="Nitrilotriacetate_monoxgenase"/>
    <property type="match status" value="1"/>
</dbReference>
<dbReference type="AlphaFoldDB" id="A0A1V4HKI0"/>
<dbReference type="SUPFAM" id="SSF51679">
    <property type="entry name" value="Bacterial luciferase-like"/>
    <property type="match status" value="1"/>
</dbReference>
<evidence type="ECO:0000256" key="6">
    <source>
        <dbReference type="PIRSR" id="PIRSR000337-1"/>
    </source>
</evidence>
<proteinExistence type="inferred from homology"/>
<gene>
    <name evidence="8" type="ORF">BC351_04700</name>
</gene>
<evidence type="ECO:0000313" key="8">
    <source>
        <dbReference type="EMBL" id="OPH57805.1"/>
    </source>
</evidence>
<dbReference type="Gene3D" id="3.20.20.30">
    <property type="entry name" value="Luciferase-like domain"/>
    <property type="match status" value="1"/>
</dbReference>
<dbReference type="InterPro" id="IPR016215">
    <property type="entry name" value="NTA_MOA"/>
</dbReference>
<feature type="domain" description="Luciferase-like" evidence="7">
    <location>
        <begin position="25"/>
        <end position="388"/>
    </location>
</feature>
<dbReference type="OrthoDB" id="3265338at2"/>
<evidence type="ECO:0000256" key="4">
    <source>
        <dbReference type="ARBA" id="ARBA00023033"/>
    </source>
</evidence>
<feature type="binding site" evidence="6">
    <location>
        <position position="226"/>
    </location>
    <ligand>
        <name>FMN</name>
        <dbReference type="ChEBI" id="CHEBI:58210"/>
    </ligand>
</feature>
<comment type="caution">
    <text evidence="8">The sequence shown here is derived from an EMBL/GenBank/DDBJ whole genome shotgun (WGS) entry which is preliminary data.</text>
</comment>
<dbReference type="EMBL" id="MBTG01000012">
    <property type="protein sequence ID" value="OPH57805.1"/>
    <property type="molecule type" value="Genomic_DNA"/>
</dbReference>
<dbReference type="PANTHER" id="PTHR30011">
    <property type="entry name" value="ALKANESULFONATE MONOOXYGENASE-RELATED"/>
    <property type="match status" value="1"/>
</dbReference>
<dbReference type="Proteomes" id="UP000190626">
    <property type="component" value="Unassembled WGS sequence"/>
</dbReference>
<evidence type="ECO:0000313" key="9">
    <source>
        <dbReference type="Proteomes" id="UP000190626"/>
    </source>
</evidence>
<dbReference type="STRING" id="1469647.BC351_04700"/>
<evidence type="ECO:0000256" key="5">
    <source>
        <dbReference type="ARBA" id="ARBA00033748"/>
    </source>
</evidence>
<keyword evidence="2 6" id="KW-0288">FMN</keyword>
<keyword evidence="1 6" id="KW-0285">Flavoprotein</keyword>
<feature type="binding site" evidence="6">
    <location>
        <position position="101"/>
    </location>
    <ligand>
        <name>FMN</name>
        <dbReference type="ChEBI" id="CHEBI:58210"/>
    </ligand>
</feature>
<name>A0A1V4HKI0_9BACL</name>
<evidence type="ECO:0000256" key="2">
    <source>
        <dbReference type="ARBA" id="ARBA00022643"/>
    </source>
</evidence>
<dbReference type="GO" id="GO:0004497">
    <property type="term" value="F:monooxygenase activity"/>
    <property type="evidence" value="ECO:0007669"/>
    <property type="project" value="UniProtKB-KW"/>
</dbReference>
<evidence type="ECO:0000256" key="1">
    <source>
        <dbReference type="ARBA" id="ARBA00022630"/>
    </source>
</evidence>
<dbReference type="Pfam" id="PF00296">
    <property type="entry name" value="Bac_luciferase"/>
    <property type="match status" value="1"/>
</dbReference>
<dbReference type="RefSeq" id="WP_079413397.1">
    <property type="nucleotide sequence ID" value="NZ_MBTG01000012.1"/>
</dbReference>